<feature type="compositionally biased region" description="Polar residues" evidence="1">
    <location>
        <begin position="28"/>
        <end position="56"/>
    </location>
</feature>
<protein>
    <submittedName>
        <fullName evidence="3">Adenylate cyclase</fullName>
    </submittedName>
</protein>
<keyword evidence="2" id="KW-0732">Signal</keyword>
<reference evidence="3 4" key="1">
    <citation type="submission" date="2016-05" db="EMBL/GenBank/DDBJ databases">
        <authorList>
            <person name="Ramsay J.P."/>
        </authorList>
    </citation>
    <scope>NUCLEOTIDE SEQUENCE [LARGE SCALE GENOMIC DNA]</scope>
    <source>
        <strain evidence="3 4">NZP2042</strain>
    </source>
</reference>
<gene>
    <name evidence="3" type="ORF">A8145_14765</name>
</gene>
<feature type="signal peptide" evidence="2">
    <location>
        <begin position="1"/>
        <end position="22"/>
    </location>
</feature>
<sequence>MKHRLIPMVLGLLATSAGLALAANVHSVTGTKGQPNQTIGTPQTGTATPGNASTAPGSAFNPDGNAGTHYAGTQPQNSKNPKSVSQYDVAGFQQSQK</sequence>
<feature type="chain" id="PRO_5043781015" evidence="2">
    <location>
        <begin position="23"/>
        <end position="97"/>
    </location>
</feature>
<name>A0A6M7TWC2_RHILI</name>
<accession>A0A6M7TWC2</accession>
<proteinExistence type="predicted"/>
<dbReference type="AlphaFoldDB" id="A0A6M7TWC2"/>
<evidence type="ECO:0000256" key="1">
    <source>
        <dbReference type="SAM" id="MobiDB-lite"/>
    </source>
</evidence>
<evidence type="ECO:0000256" key="2">
    <source>
        <dbReference type="SAM" id="SignalP"/>
    </source>
</evidence>
<comment type="caution">
    <text evidence="3">The sequence shown here is derived from an EMBL/GenBank/DDBJ whole genome shotgun (WGS) entry which is preliminary data.</text>
</comment>
<organism evidence="3 4">
    <name type="scientific">Rhizobium loti</name>
    <name type="common">Mesorhizobium loti</name>
    <dbReference type="NCBI Taxonomy" id="381"/>
    <lineage>
        <taxon>Bacteria</taxon>
        <taxon>Pseudomonadati</taxon>
        <taxon>Pseudomonadota</taxon>
        <taxon>Alphaproteobacteria</taxon>
        <taxon>Hyphomicrobiales</taxon>
        <taxon>Phyllobacteriaceae</taxon>
        <taxon>Mesorhizobium</taxon>
    </lineage>
</organism>
<dbReference type="Proteomes" id="UP000093737">
    <property type="component" value="Unassembled WGS sequence"/>
</dbReference>
<feature type="compositionally biased region" description="Polar residues" evidence="1">
    <location>
        <begin position="71"/>
        <end position="97"/>
    </location>
</feature>
<feature type="region of interest" description="Disordered" evidence="1">
    <location>
        <begin position="28"/>
        <end position="97"/>
    </location>
</feature>
<evidence type="ECO:0000313" key="4">
    <source>
        <dbReference type="Proteomes" id="UP000093737"/>
    </source>
</evidence>
<dbReference type="EMBL" id="LYTK01000012">
    <property type="protein sequence ID" value="OBQ65433.1"/>
    <property type="molecule type" value="Genomic_DNA"/>
</dbReference>
<dbReference type="RefSeq" id="WP_056574365.1">
    <property type="nucleotide sequence ID" value="NZ_CP033334.1"/>
</dbReference>
<evidence type="ECO:0000313" key="3">
    <source>
        <dbReference type="EMBL" id="OBQ65433.1"/>
    </source>
</evidence>